<dbReference type="RefSeq" id="XP_008788615.2">
    <property type="nucleotide sequence ID" value="XM_008790393.4"/>
</dbReference>
<dbReference type="PANTHER" id="PTHR13018">
    <property type="entry name" value="PROBABLE MEMBRANE PROTEIN DUF221-RELATED"/>
    <property type="match status" value="1"/>
</dbReference>
<dbReference type="Pfam" id="PF14703">
    <property type="entry name" value="PHM7_cyt"/>
    <property type="match status" value="1"/>
</dbReference>
<feature type="transmembrane region" description="Helical" evidence="8">
    <location>
        <begin position="575"/>
        <end position="605"/>
    </location>
</feature>
<evidence type="ECO:0000256" key="2">
    <source>
        <dbReference type="ARBA" id="ARBA00007779"/>
    </source>
</evidence>
<dbReference type="InterPro" id="IPR032880">
    <property type="entry name" value="CSC1/OSCA1-like_N"/>
</dbReference>
<keyword evidence="7" id="KW-0406">Ion transport</keyword>
<keyword evidence="4 8" id="KW-0812">Transmembrane</keyword>
<keyword evidence="5 8" id="KW-1133">Transmembrane helix</keyword>
<feature type="domain" description="CSC1/OSCA1-like cytosolic" evidence="11">
    <location>
        <begin position="201"/>
        <end position="363"/>
    </location>
</feature>
<evidence type="ECO:0000256" key="8">
    <source>
        <dbReference type="SAM" id="Phobius"/>
    </source>
</evidence>
<organism evidence="12 13">
    <name type="scientific">Phoenix dactylifera</name>
    <name type="common">Date palm</name>
    <dbReference type="NCBI Taxonomy" id="42345"/>
    <lineage>
        <taxon>Eukaryota</taxon>
        <taxon>Viridiplantae</taxon>
        <taxon>Streptophyta</taxon>
        <taxon>Embryophyta</taxon>
        <taxon>Tracheophyta</taxon>
        <taxon>Spermatophyta</taxon>
        <taxon>Magnoliopsida</taxon>
        <taxon>Liliopsida</taxon>
        <taxon>Arecaceae</taxon>
        <taxon>Coryphoideae</taxon>
        <taxon>Phoeniceae</taxon>
        <taxon>Phoenix</taxon>
    </lineage>
</organism>
<gene>
    <name evidence="13" type="primary">LOC103706332</name>
</gene>
<keyword evidence="7" id="KW-0407">Ion channel</keyword>
<dbReference type="InterPro" id="IPR027815">
    <property type="entry name" value="CSC1/OSCA1-like_cyt"/>
</dbReference>
<feature type="domain" description="CSC1/OSCA1-like N-terminal transmembrane" evidence="10">
    <location>
        <begin position="7"/>
        <end position="180"/>
    </location>
</feature>
<evidence type="ECO:0000259" key="9">
    <source>
        <dbReference type="Pfam" id="PF02714"/>
    </source>
</evidence>
<reference evidence="12" key="1">
    <citation type="journal article" date="2019" name="Nat. Commun.">
        <title>Genome-wide association mapping of date palm fruit traits.</title>
        <authorList>
            <person name="Hazzouri K.M."/>
            <person name="Gros-Balthazard M."/>
            <person name="Flowers J.M."/>
            <person name="Copetti D."/>
            <person name="Lemansour A."/>
            <person name="Lebrun M."/>
            <person name="Masmoudi K."/>
            <person name="Ferrand S."/>
            <person name="Dhar M.I."/>
            <person name="Fresquez Z.A."/>
            <person name="Rosas U."/>
            <person name="Zhang J."/>
            <person name="Talag J."/>
            <person name="Lee S."/>
            <person name="Kudrna D."/>
            <person name="Powell R.F."/>
            <person name="Leitch I.J."/>
            <person name="Krueger R.R."/>
            <person name="Wing R.A."/>
            <person name="Amiri K.M.A."/>
            <person name="Purugganan M.D."/>
        </authorList>
    </citation>
    <scope>NUCLEOTIDE SEQUENCE [LARGE SCALE GENOMIC DNA]</scope>
    <source>
        <strain evidence="12">cv. Khalas</strain>
    </source>
</reference>
<keyword evidence="3" id="KW-0813">Transport</keyword>
<evidence type="ECO:0000256" key="5">
    <source>
        <dbReference type="ARBA" id="ARBA00022989"/>
    </source>
</evidence>
<dbReference type="GeneID" id="103706332"/>
<comment type="subcellular location">
    <subcellularLocation>
        <location evidence="1">Membrane</location>
        <topology evidence="1">Multi-pass membrane protein</topology>
    </subcellularLocation>
</comment>
<name>A0A8B7BZM7_PHODC</name>
<dbReference type="Proteomes" id="UP000228380">
    <property type="component" value="Chromosome 2"/>
</dbReference>
<evidence type="ECO:0000256" key="7">
    <source>
        <dbReference type="ARBA" id="ARBA00023303"/>
    </source>
</evidence>
<evidence type="ECO:0000256" key="4">
    <source>
        <dbReference type="ARBA" id="ARBA00022692"/>
    </source>
</evidence>
<evidence type="ECO:0000256" key="1">
    <source>
        <dbReference type="ARBA" id="ARBA00004141"/>
    </source>
</evidence>
<evidence type="ECO:0000259" key="11">
    <source>
        <dbReference type="Pfam" id="PF14703"/>
    </source>
</evidence>
<dbReference type="InterPro" id="IPR045122">
    <property type="entry name" value="Csc1-like"/>
</dbReference>
<evidence type="ECO:0000256" key="6">
    <source>
        <dbReference type="ARBA" id="ARBA00023136"/>
    </source>
</evidence>
<dbReference type="InterPro" id="IPR003864">
    <property type="entry name" value="CSC1/OSCA1-like_7TM"/>
</dbReference>
<feature type="transmembrane region" description="Helical" evidence="8">
    <location>
        <begin position="376"/>
        <end position="395"/>
    </location>
</feature>
<dbReference type="AlphaFoldDB" id="A0A8B7BZM7"/>
<evidence type="ECO:0000259" key="10">
    <source>
        <dbReference type="Pfam" id="PF13967"/>
    </source>
</evidence>
<dbReference type="KEGG" id="pda:103706332"/>
<proteinExistence type="inferred from homology"/>
<keyword evidence="12" id="KW-1185">Reference proteome</keyword>
<feature type="transmembrane region" description="Helical" evidence="8">
    <location>
        <begin position="159"/>
        <end position="178"/>
    </location>
</feature>
<evidence type="ECO:0000256" key="3">
    <source>
        <dbReference type="ARBA" id="ARBA00022448"/>
    </source>
</evidence>
<evidence type="ECO:0000313" key="13">
    <source>
        <dbReference type="RefSeq" id="XP_008788615.2"/>
    </source>
</evidence>
<dbReference type="OrthoDB" id="1689567at2759"/>
<dbReference type="PANTHER" id="PTHR13018:SF98">
    <property type="entry name" value="TO DEHYDRATION PROTEIN, PUTATIVE, EXPRESSED-RELATED"/>
    <property type="match status" value="1"/>
</dbReference>
<protein>
    <submittedName>
        <fullName evidence="13">CSC1-like protein At1g32090</fullName>
    </submittedName>
</protein>
<feature type="transmembrane region" description="Helical" evidence="8">
    <location>
        <begin position="12"/>
        <end position="30"/>
    </location>
</feature>
<feature type="transmembrane region" description="Helical" evidence="8">
    <location>
        <begin position="103"/>
        <end position="123"/>
    </location>
</feature>
<feature type="transmembrane region" description="Helical" evidence="8">
    <location>
        <begin position="468"/>
        <end position="487"/>
    </location>
</feature>
<sequence length="759" mass="87513">MASLEDLGVSAFINILSAFAFLLLFAVMRIQPINDRIYFPKWYMSGGRKSPRRGSGGHGVGRFVNLNLWTYLTFLNWMPGALRMSQAEIIQHAGLDSAVYLRIYILGLKIFVPMTILALAFLIPVNVSGGTLFNLRKEIVSSDIDKLSISNVSPGSQRFWVHLLMEYLFTAWTCYILYKEYDNVAFMRLHFLASQHRRVDQFTVVVRNVPHVAGHSISESVEQFFQRNHPDHYLGHQAVFNANKFAKLVRRRERLQNWLDYNLLKFERHPDKRPTRKKGFLGLWGERVDSIDYYREKISELDKKIASEHQRVLKDPKAIMPVAFVTFDSRWGAAVCAQTQQSRNPTQWLTDWAPEPRDVYWRNLAIPFVSLSIRRLIISISLFALVFFYMIPIAFVQSLANLEGLEKVAPFLRRVIEIKVIKSFLQGFLPGLALKIFLYILPTVLMIMSKVEGYLSISSLERRAAAKYYYFMLVNVFLGSIVTGTAFEQLYYFLHQSPTQIPRTIGVSIPMKATFFMTYIMVDGWAGIASEILRVKPLVIYHLKNMFLVKTEKDREKAMDPGSIDLPETLPTLQLYFLLGLVYAVVTPLLLPFILVFFAFAFLVYRHQIINVYNQEYESAGAFWPLFHGRIIASLLISQLLLLGLLSTKKAANSTPLLTILPVLTIWFHKYCKSRFEPAFRKYPLEEAMEKDMMERASEPNLNLKAYLADAYLHPIFHSIEDVETGEVRVDKGQSYMTSPSRSEISSSPQYVYHYEIEP</sequence>
<dbReference type="Pfam" id="PF13967">
    <property type="entry name" value="RSN1_TM"/>
    <property type="match status" value="1"/>
</dbReference>
<accession>A0A8B7BZM7</accession>
<keyword evidence="6 8" id="KW-0472">Membrane</keyword>
<comment type="similarity">
    <text evidence="2">Belongs to the CSC1 (TC 1.A.17) family.</text>
</comment>
<reference evidence="13" key="2">
    <citation type="submission" date="2025-08" db="UniProtKB">
        <authorList>
            <consortium name="RefSeq"/>
        </authorList>
    </citation>
    <scope>IDENTIFICATION</scope>
    <source>
        <tissue evidence="13">Young leaves</tissue>
    </source>
</reference>
<dbReference type="GO" id="GO:0005886">
    <property type="term" value="C:plasma membrane"/>
    <property type="evidence" value="ECO:0007669"/>
    <property type="project" value="TreeGrafter"/>
</dbReference>
<feature type="domain" description="CSC1/OSCA1-like 7TM region" evidence="9">
    <location>
        <begin position="374"/>
        <end position="646"/>
    </location>
</feature>
<feature type="transmembrane region" description="Helical" evidence="8">
    <location>
        <begin position="428"/>
        <end position="447"/>
    </location>
</feature>
<dbReference type="Pfam" id="PF02714">
    <property type="entry name" value="RSN1_7TM"/>
    <property type="match status" value="1"/>
</dbReference>
<feature type="transmembrane region" description="Helical" evidence="8">
    <location>
        <begin position="626"/>
        <end position="646"/>
    </location>
</feature>
<evidence type="ECO:0000313" key="12">
    <source>
        <dbReference type="Proteomes" id="UP000228380"/>
    </source>
</evidence>
<dbReference type="GO" id="GO:0005227">
    <property type="term" value="F:calcium-activated cation channel activity"/>
    <property type="evidence" value="ECO:0007669"/>
    <property type="project" value="InterPro"/>
</dbReference>